<keyword evidence="1" id="KW-0812">Transmembrane</keyword>
<reference evidence="2" key="1">
    <citation type="submission" date="2021-01" db="EMBL/GenBank/DDBJ databases">
        <title>Whole genome shotgun sequence of Cellulomonas pakistanensis NBRC 110800.</title>
        <authorList>
            <person name="Komaki H."/>
            <person name="Tamura T."/>
        </authorList>
    </citation>
    <scope>NUCLEOTIDE SEQUENCE</scope>
    <source>
        <strain evidence="2">NBRC 110800</strain>
    </source>
</reference>
<proteinExistence type="predicted"/>
<gene>
    <name evidence="2" type="ORF">Cpa01nite_16930</name>
</gene>
<keyword evidence="3" id="KW-1185">Reference proteome</keyword>
<dbReference type="EMBL" id="BONO01000010">
    <property type="protein sequence ID" value="GIG36312.1"/>
    <property type="molecule type" value="Genomic_DNA"/>
</dbReference>
<organism evidence="2 3">
    <name type="scientific">Cellulomonas pakistanensis</name>
    <dbReference type="NCBI Taxonomy" id="992287"/>
    <lineage>
        <taxon>Bacteria</taxon>
        <taxon>Bacillati</taxon>
        <taxon>Actinomycetota</taxon>
        <taxon>Actinomycetes</taxon>
        <taxon>Micrococcales</taxon>
        <taxon>Cellulomonadaceae</taxon>
        <taxon>Cellulomonas</taxon>
    </lineage>
</organism>
<protein>
    <submittedName>
        <fullName evidence="2">Uncharacterized protein</fullName>
    </submittedName>
</protein>
<name>A0A919U6S4_9CELL</name>
<accession>A0A919U6S4</accession>
<evidence type="ECO:0000313" key="2">
    <source>
        <dbReference type="EMBL" id="GIG36312.1"/>
    </source>
</evidence>
<keyword evidence="1" id="KW-0472">Membrane</keyword>
<comment type="caution">
    <text evidence="2">The sequence shown here is derived from an EMBL/GenBank/DDBJ whole genome shotgun (WGS) entry which is preliminary data.</text>
</comment>
<dbReference type="Proteomes" id="UP000642125">
    <property type="component" value="Unassembled WGS sequence"/>
</dbReference>
<feature type="transmembrane region" description="Helical" evidence="1">
    <location>
        <begin position="38"/>
        <end position="60"/>
    </location>
</feature>
<evidence type="ECO:0000256" key="1">
    <source>
        <dbReference type="SAM" id="Phobius"/>
    </source>
</evidence>
<feature type="transmembrane region" description="Helical" evidence="1">
    <location>
        <begin position="95"/>
        <end position="114"/>
    </location>
</feature>
<sequence length="273" mass="29476">MSDRPDRAARWTRVRELATVTGLVAFGALLVVNSRSSGVVLGLGVWIIAVGVLLQIGRVLRDRELRGTGRRGRIATRTLDGEPATVLHESPVRHVLGAAFSALAAAPFVALVLGTAPWRADADPDQVIGVVVILAALLVPVSIVVSSQLRRALRAGVWLTPTALVVRERDIVSRVRWADIRWVPDEHDAAAMVWVMVWDGSAVGVVARRRQDRKWRAELRDIPIRTGMLALGAPELVALLRACQEPAVAARLGSDAGLALVRGARRFEPVIAP</sequence>
<feature type="transmembrane region" description="Helical" evidence="1">
    <location>
        <begin position="12"/>
        <end position="32"/>
    </location>
</feature>
<dbReference type="AlphaFoldDB" id="A0A919U6S4"/>
<keyword evidence="1" id="KW-1133">Transmembrane helix</keyword>
<feature type="transmembrane region" description="Helical" evidence="1">
    <location>
        <begin position="126"/>
        <end position="145"/>
    </location>
</feature>
<evidence type="ECO:0000313" key="3">
    <source>
        <dbReference type="Proteomes" id="UP000642125"/>
    </source>
</evidence>
<dbReference type="RefSeq" id="WP_203668334.1">
    <property type="nucleotide sequence ID" value="NZ_BONO01000010.1"/>
</dbReference>